<dbReference type="Proteomes" id="UP001321804">
    <property type="component" value="Chromosome"/>
</dbReference>
<dbReference type="SUPFAM" id="SSF51306">
    <property type="entry name" value="LexA/Signal peptidase"/>
    <property type="match status" value="1"/>
</dbReference>
<dbReference type="CDD" id="cd06529">
    <property type="entry name" value="S24_LexA-like"/>
    <property type="match status" value="1"/>
</dbReference>
<dbReference type="SUPFAM" id="SSF47413">
    <property type="entry name" value="lambda repressor-like DNA-binding domains"/>
    <property type="match status" value="1"/>
</dbReference>
<keyword evidence="1" id="KW-0805">Transcription regulation</keyword>
<dbReference type="AlphaFoldDB" id="A0AAU9D807"/>
<dbReference type="CDD" id="cd00093">
    <property type="entry name" value="HTH_XRE"/>
    <property type="match status" value="1"/>
</dbReference>
<evidence type="ECO:0000313" key="6">
    <source>
        <dbReference type="Proteomes" id="UP001321804"/>
    </source>
</evidence>
<evidence type="ECO:0000256" key="2">
    <source>
        <dbReference type="ARBA" id="ARBA00023125"/>
    </source>
</evidence>
<name>A0AAU9D807_9LACO</name>
<sequence>MRTNDELVEVINQLLKENGQSPTELAKAMGVSRSAMFYYLNGKRTFPVNHLDDAARFLHTSVLYLFGVEDQPEPPKNYYNFIDASVSAGVPTSIDPFTSDDLEKSAISKNLLGKFADEKDLLMMKVSGESMNRILPDKSMIGIQKVESLEDLKNGEIVVFSDGGDYCVKRIYINKELKLVDFLPDSTDRSFQPISYLFSNMEDVKIIGRVVLHLVFDE</sequence>
<dbReference type="Gene3D" id="1.10.260.40">
    <property type="entry name" value="lambda repressor-like DNA-binding domains"/>
    <property type="match status" value="1"/>
</dbReference>
<evidence type="ECO:0000256" key="3">
    <source>
        <dbReference type="ARBA" id="ARBA00023163"/>
    </source>
</evidence>
<dbReference type="InterPro" id="IPR001387">
    <property type="entry name" value="Cro/C1-type_HTH"/>
</dbReference>
<dbReference type="InterPro" id="IPR015927">
    <property type="entry name" value="Peptidase_S24_S26A/B/C"/>
</dbReference>
<dbReference type="PANTHER" id="PTHR40661:SF1">
    <property type="entry name" value="HTH CRO_C1-TYPE DOMAIN-CONTAINING PROTEIN"/>
    <property type="match status" value="1"/>
</dbReference>
<dbReference type="SMART" id="SM00530">
    <property type="entry name" value="HTH_XRE"/>
    <property type="match status" value="1"/>
</dbReference>
<gene>
    <name evidence="5" type="ORF">KIMC2_14740</name>
</gene>
<dbReference type="Pfam" id="PF00717">
    <property type="entry name" value="Peptidase_S24"/>
    <property type="match status" value="1"/>
</dbReference>
<dbReference type="Pfam" id="PF01381">
    <property type="entry name" value="HTH_3"/>
    <property type="match status" value="1"/>
</dbReference>
<evidence type="ECO:0000256" key="1">
    <source>
        <dbReference type="ARBA" id="ARBA00023015"/>
    </source>
</evidence>
<evidence type="ECO:0000313" key="5">
    <source>
        <dbReference type="EMBL" id="BDR56912.1"/>
    </source>
</evidence>
<reference evidence="5 6" key="1">
    <citation type="journal article" date="2023" name="Microbiol. Spectr.">
        <title>Symbiosis of Carpenter Bees with Uncharacterized Lactic Acid Bacteria Showing NAD Auxotrophy.</title>
        <authorList>
            <person name="Kawasaki S."/>
            <person name="Ozawa K."/>
            <person name="Mori T."/>
            <person name="Yamamoto A."/>
            <person name="Ito M."/>
            <person name="Ohkuma M."/>
            <person name="Sakamoto M."/>
            <person name="Matsutani M."/>
        </authorList>
    </citation>
    <scope>NUCLEOTIDE SEQUENCE [LARGE SCALE GENOMIC DNA]</scope>
    <source>
        <strain evidence="5 6">KimC2</strain>
    </source>
</reference>
<keyword evidence="6" id="KW-1185">Reference proteome</keyword>
<dbReference type="Gene3D" id="2.10.109.10">
    <property type="entry name" value="Umud Fragment, subunit A"/>
    <property type="match status" value="1"/>
</dbReference>
<dbReference type="GO" id="GO:0003677">
    <property type="term" value="F:DNA binding"/>
    <property type="evidence" value="ECO:0007669"/>
    <property type="project" value="UniProtKB-KW"/>
</dbReference>
<dbReference type="EMBL" id="AP026801">
    <property type="protein sequence ID" value="BDR56912.1"/>
    <property type="molecule type" value="Genomic_DNA"/>
</dbReference>
<dbReference type="KEGG" id="xak:KIMC2_14740"/>
<evidence type="ECO:0000259" key="4">
    <source>
        <dbReference type="PROSITE" id="PS50943"/>
    </source>
</evidence>
<protein>
    <recommendedName>
        <fullName evidence="4">HTH cro/C1-type domain-containing protein</fullName>
    </recommendedName>
</protein>
<dbReference type="InterPro" id="IPR039418">
    <property type="entry name" value="LexA-like"/>
</dbReference>
<keyword evidence="2" id="KW-0238">DNA-binding</keyword>
<dbReference type="PROSITE" id="PS50943">
    <property type="entry name" value="HTH_CROC1"/>
    <property type="match status" value="1"/>
</dbReference>
<accession>A0AAU9D807</accession>
<dbReference type="PANTHER" id="PTHR40661">
    <property type="match status" value="1"/>
</dbReference>
<organism evidence="5 6">
    <name type="scientific">Xylocopilactobacillus apis</name>
    <dbReference type="NCBI Taxonomy" id="2932183"/>
    <lineage>
        <taxon>Bacteria</taxon>
        <taxon>Bacillati</taxon>
        <taxon>Bacillota</taxon>
        <taxon>Bacilli</taxon>
        <taxon>Lactobacillales</taxon>
        <taxon>Lactobacillaceae</taxon>
        <taxon>Xylocopilactobacillus</taxon>
    </lineage>
</organism>
<keyword evidence="3" id="KW-0804">Transcription</keyword>
<dbReference type="RefSeq" id="WP_317695506.1">
    <property type="nucleotide sequence ID" value="NZ_AP026801.1"/>
</dbReference>
<dbReference type="InterPro" id="IPR036286">
    <property type="entry name" value="LexA/Signal_pep-like_sf"/>
</dbReference>
<feature type="domain" description="HTH cro/C1-type" evidence="4">
    <location>
        <begin position="11"/>
        <end position="65"/>
    </location>
</feature>
<proteinExistence type="predicted"/>
<dbReference type="InterPro" id="IPR010982">
    <property type="entry name" value="Lambda_DNA-bd_dom_sf"/>
</dbReference>